<dbReference type="RefSeq" id="WP_119700660.1">
    <property type="nucleotide sequence ID" value="NZ_QJSA01000002.1"/>
</dbReference>
<proteinExistence type="predicted"/>
<evidence type="ECO:0000313" key="2">
    <source>
        <dbReference type="Proteomes" id="UP000265745"/>
    </source>
</evidence>
<comment type="caution">
    <text evidence="1">The sequence shown here is derived from an EMBL/GenBank/DDBJ whole genome shotgun (WGS) entry which is preliminary data.</text>
</comment>
<organism evidence="1 2">
    <name type="scientific">Pseudomonas jilinensis</name>
    <dbReference type="NCBI Taxonomy" id="2078689"/>
    <lineage>
        <taxon>Bacteria</taxon>
        <taxon>Pseudomonadati</taxon>
        <taxon>Pseudomonadota</taxon>
        <taxon>Gammaproteobacteria</taxon>
        <taxon>Pseudomonadales</taxon>
        <taxon>Pseudomonadaceae</taxon>
        <taxon>Pseudomonas</taxon>
    </lineage>
</organism>
<evidence type="ECO:0008006" key="3">
    <source>
        <dbReference type="Google" id="ProtNLM"/>
    </source>
</evidence>
<evidence type="ECO:0000313" key="1">
    <source>
        <dbReference type="EMBL" id="RHW22679.1"/>
    </source>
</evidence>
<dbReference type="Gene3D" id="3.40.50.300">
    <property type="entry name" value="P-loop containing nucleotide triphosphate hydrolases"/>
    <property type="match status" value="1"/>
</dbReference>
<name>A0A396S1D5_9PSED</name>
<dbReference type="AlphaFoldDB" id="A0A396S1D5"/>
<dbReference type="Proteomes" id="UP000265745">
    <property type="component" value="Unassembled WGS sequence"/>
</dbReference>
<dbReference type="Gene3D" id="3.30.420.240">
    <property type="match status" value="1"/>
</dbReference>
<keyword evidence="2" id="KW-1185">Reference proteome</keyword>
<dbReference type="InterPro" id="IPR027417">
    <property type="entry name" value="P-loop_NTPase"/>
</dbReference>
<sequence>MSVTIRDLMTDPALFGDQFGGESWTAWRALLAGFYGLELTKDELTHWQALTGRQSAPEAAHDELWMAIGRRGGKSNIAALLAVFEACFRDHRDRLAPGEVATVLCLAADRKQARAVFRYIVGLLNACPMLQRLIVRETTETLELANRAAIEVGTASFRATRGYTFAAVIADEIAFWRSEDTSNPDFEILNAVRPGLATLEGPLLCLSSPYARRGALWEAYRSHYGKPGPQLVAQAPTLSMNPSLPARIVEQALERDPASASAEYLAQFRNDISAFITRDLVDNNARTRPLVLPPRSGLTYAAFVDVAGGGADEYTLAISHKEGNRTVIDGVWGERGDPATITANYAQIMRQYRITRCTGDRFAAEWPRAEYKKHGITMTPSDLNRSELYIELLPLLQTGAIELPPDEKALVQFTLLERRTGRNGRDTIDHPTGNNSHDDRCNAIAGAAWLASHRNELPRVIFKMY</sequence>
<gene>
    <name evidence="1" type="ORF">C2846_03375</name>
</gene>
<reference evidence="1 2" key="1">
    <citation type="submission" date="2018-06" db="EMBL/GenBank/DDBJ databases">
        <title>Pseudomonas jilinensis sp. nov., isolated from the production water of Jilin Oilfield in China.</title>
        <authorList>
            <person name="Wang J."/>
        </authorList>
    </citation>
    <scope>NUCLEOTIDE SEQUENCE [LARGE SCALE GENOMIC DNA]</scope>
    <source>
        <strain evidence="1 2">JS15-10A1</strain>
    </source>
</reference>
<dbReference type="OrthoDB" id="280696at2"/>
<dbReference type="EMBL" id="QJSA01000002">
    <property type="protein sequence ID" value="RHW22679.1"/>
    <property type="molecule type" value="Genomic_DNA"/>
</dbReference>
<accession>A0A396S1D5</accession>
<protein>
    <recommendedName>
        <fullName evidence="3">Terminase</fullName>
    </recommendedName>
</protein>